<protein>
    <submittedName>
        <fullName evidence="2">Uncharacterized protein</fullName>
    </submittedName>
</protein>
<reference evidence="1" key="1">
    <citation type="journal article" date="2020" name="Nat. Genet.">
        <title>Genomic diversifications of five Gossypium allopolyploid species and their impact on cotton improvement.</title>
        <authorList>
            <person name="Chen Z.J."/>
            <person name="Sreedasyam A."/>
            <person name="Ando A."/>
            <person name="Song Q."/>
            <person name="De Santiago L.M."/>
            <person name="Hulse-Kemp A.M."/>
            <person name="Ding M."/>
            <person name="Ye W."/>
            <person name="Kirkbride R.C."/>
            <person name="Jenkins J."/>
            <person name="Plott C."/>
            <person name="Lovell J."/>
            <person name="Lin Y.M."/>
            <person name="Vaughn R."/>
            <person name="Liu B."/>
            <person name="Simpson S."/>
            <person name="Scheffler B.E."/>
            <person name="Wen L."/>
            <person name="Saski C.A."/>
            <person name="Grover C.E."/>
            <person name="Hu G."/>
            <person name="Conover J.L."/>
            <person name="Carlson J.W."/>
            <person name="Shu S."/>
            <person name="Boston L.B."/>
            <person name="Williams M."/>
            <person name="Peterson D.G."/>
            <person name="McGee K."/>
            <person name="Jones D.C."/>
            <person name="Wendel J.F."/>
            <person name="Stelly D.M."/>
            <person name="Grimwood J."/>
            <person name="Schmutz J."/>
        </authorList>
    </citation>
    <scope>NUCLEOTIDE SEQUENCE [LARGE SCALE GENOMIC DNA]</scope>
    <source>
        <strain evidence="1">cv. TM-1</strain>
    </source>
</reference>
<dbReference type="GeneID" id="121228961"/>
<evidence type="ECO:0000313" key="2">
    <source>
        <dbReference type="RefSeq" id="XP_040967942.1"/>
    </source>
</evidence>
<dbReference type="RefSeq" id="XP_040967942.1">
    <property type="nucleotide sequence ID" value="XM_041112008.1"/>
</dbReference>
<sequence length="133" mass="15417">MTSALPHDRISMWISLRRFLEVIDNKFPPTIQAEARKCWEVSDEITRCYMLASMTSTLYKQLESYKTTKAITLVKDHVITLMGYFAEAADNEENLDQNSQIEMVFKSLSKDFASFRAAYNLGNKNLMLKQLMM</sequence>
<evidence type="ECO:0000313" key="1">
    <source>
        <dbReference type="Proteomes" id="UP000818029"/>
    </source>
</evidence>
<proteinExistence type="predicted"/>
<name>A0ABM3BLL3_GOSHI</name>
<keyword evidence="1" id="KW-1185">Reference proteome</keyword>
<gene>
    <name evidence="2" type="primary">LOC121228961</name>
</gene>
<accession>A0ABM3BLL3</accession>
<reference evidence="2" key="2">
    <citation type="submission" date="2025-08" db="UniProtKB">
        <authorList>
            <consortium name="RefSeq"/>
        </authorList>
    </citation>
    <scope>IDENTIFICATION</scope>
</reference>
<dbReference type="Proteomes" id="UP000818029">
    <property type="component" value="Chromosome A05"/>
</dbReference>
<organism evidence="1 2">
    <name type="scientific">Gossypium hirsutum</name>
    <name type="common">Upland cotton</name>
    <name type="synonym">Gossypium mexicanum</name>
    <dbReference type="NCBI Taxonomy" id="3635"/>
    <lineage>
        <taxon>Eukaryota</taxon>
        <taxon>Viridiplantae</taxon>
        <taxon>Streptophyta</taxon>
        <taxon>Embryophyta</taxon>
        <taxon>Tracheophyta</taxon>
        <taxon>Spermatophyta</taxon>
        <taxon>Magnoliopsida</taxon>
        <taxon>eudicotyledons</taxon>
        <taxon>Gunneridae</taxon>
        <taxon>Pentapetalae</taxon>
        <taxon>rosids</taxon>
        <taxon>malvids</taxon>
        <taxon>Malvales</taxon>
        <taxon>Malvaceae</taxon>
        <taxon>Malvoideae</taxon>
        <taxon>Gossypium</taxon>
    </lineage>
</organism>